<dbReference type="InterPro" id="IPR029058">
    <property type="entry name" value="AB_hydrolase_fold"/>
</dbReference>
<dbReference type="InterPro" id="IPR011042">
    <property type="entry name" value="6-blade_b-propeller_TolB-like"/>
</dbReference>
<evidence type="ECO:0000259" key="2">
    <source>
        <dbReference type="Pfam" id="PF00326"/>
    </source>
</evidence>
<dbReference type="KEGG" id="cqn:G7Y29_08590"/>
<sequence length="600" mass="65751">MRSSKGDTRFTYGPSLSPDGSEIAFIVRDDAYPYAVQAQIEADGAVGRERRVRIPVDGPVTRVLHSPDGKWLACEAAPHGSERSEIWLVTTDPDDSSATGVNMPGDVRVRIVEWDKQYLAVAAFQDDGVTEARLVDPFAGTHKVLDRRADSMLVDCEGGYSLMRVGPRGNRELLLIHPDGTWQPLLPPDPGATVDGGVVLPLDEGQEGPPSLVIHGDWGANRRRLMRIDFTGGLPEMTVIAEYGDADVEQIVFSRDKCVAAVLWCRNGVSKLEVMVMSPLLKISARRSIDLPGMVASNLSVTSNGSLLALTVQGPDVKPQVKVFRPKIALGEVMRGAQITDNAPDHVSYTARDGLELSGWFYRARHPEEKRPMLVHLHGGPEGQSRPEYHDVLTEVMRAGISVFTPNVRGSSGYGRSFVNADNRYGRFAGIRDLEDTVDFLVSIGLADPGRVAVSGRSYGGFLTLQGMTAFPELFRCGIAACGMSDIQTFYRDTEPWIASAAYPKYGYPIQDAELLKCFSPLADAARVTAPVMFIHGEHDTNVPPSESRQMKQALDARGVPTRLLLFEDEGHEFLKRHNRERIAAEMLDFLGAHGMIPSE</sequence>
<dbReference type="EMBL" id="CP064955">
    <property type="protein sequence ID" value="QPK82908.1"/>
    <property type="molecule type" value="Genomic_DNA"/>
</dbReference>
<accession>A0A7T0KN74</accession>
<evidence type="ECO:0000313" key="4">
    <source>
        <dbReference type="Proteomes" id="UP000594586"/>
    </source>
</evidence>
<gene>
    <name evidence="3" type="ORF">G7Y29_08590</name>
</gene>
<dbReference type="InterPro" id="IPR001375">
    <property type="entry name" value="Peptidase_S9_cat"/>
</dbReference>
<evidence type="ECO:0000313" key="3">
    <source>
        <dbReference type="EMBL" id="QPK82908.1"/>
    </source>
</evidence>
<dbReference type="PANTHER" id="PTHR42776:SF27">
    <property type="entry name" value="DIPEPTIDYL PEPTIDASE FAMILY MEMBER 6"/>
    <property type="match status" value="1"/>
</dbReference>
<dbReference type="RefSeq" id="WP_165004390.1">
    <property type="nucleotide sequence ID" value="NZ_CP064955.1"/>
</dbReference>
<evidence type="ECO:0000256" key="1">
    <source>
        <dbReference type="ARBA" id="ARBA00022801"/>
    </source>
</evidence>
<dbReference type="PANTHER" id="PTHR42776">
    <property type="entry name" value="SERINE PEPTIDASE S9 FAMILY MEMBER"/>
    <property type="match status" value="1"/>
</dbReference>
<protein>
    <submittedName>
        <fullName evidence="3">S9 family peptidase</fullName>
    </submittedName>
</protein>
<dbReference type="Gene3D" id="2.120.10.30">
    <property type="entry name" value="TolB, C-terminal domain"/>
    <property type="match status" value="1"/>
</dbReference>
<dbReference type="AlphaFoldDB" id="A0A7T0KN74"/>
<keyword evidence="1" id="KW-0378">Hydrolase</keyword>
<dbReference type="GO" id="GO:0006508">
    <property type="term" value="P:proteolysis"/>
    <property type="evidence" value="ECO:0007669"/>
    <property type="project" value="InterPro"/>
</dbReference>
<proteinExistence type="predicted"/>
<reference evidence="3 4" key="1">
    <citation type="submission" date="2020-11" db="EMBL/GenBank/DDBJ databases">
        <title>Corynebacterium sp. MC1420.</title>
        <authorList>
            <person name="Zhou J."/>
        </authorList>
    </citation>
    <scope>NUCLEOTIDE SEQUENCE [LARGE SCALE GENOMIC DNA]</scope>
    <source>
        <strain evidence="3 4">MC1420</strain>
    </source>
</reference>
<dbReference type="Gene3D" id="3.40.50.1820">
    <property type="entry name" value="alpha/beta hydrolase"/>
    <property type="match status" value="1"/>
</dbReference>
<feature type="domain" description="Peptidase S9 prolyl oligopeptidase catalytic" evidence="2">
    <location>
        <begin position="396"/>
        <end position="593"/>
    </location>
</feature>
<dbReference type="Pfam" id="PF00326">
    <property type="entry name" value="Peptidase_S9"/>
    <property type="match status" value="1"/>
</dbReference>
<dbReference type="InterPro" id="IPR002470">
    <property type="entry name" value="Peptidase_S9A"/>
</dbReference>
<dbReference type="SUPFAM" id="SSF50993">
    <property type="entry name" value="Peptidase/esterase 'gauge' domain"/>
    <property type="match status" value="1"/>
</dbReference>
<dbReference type="Proteomes" id="UP000594586">
    <property type="component" value="Chromosome"/>
</dbReference>
<dbReference type="GO" id="GO:0004252">
    <property type="term" value="F:serine-type endopeptidase activity"/>
    <property type="evidence" value="ECO:0007669"/>
    <property type="project" value="InterPro"/>
</dbReference>
<name>A0A7T0KN74_9CORY</name>
<organism evidence="3 4">
    <name type="scientific">Corynebacterium qintianiae</name>
    <dbReference type="NCBI Taxonomy" id="2709392"/>
    <lineage>
        <taxon>Bacteria</taxon>
        <taxon>Bacillati</taxon>
        <taxon>Actinomycetota</taxon>
        <taxon>Actinomycetes</taxon>
        <taxon>Mycobacteriales</taxon>
        <taxon>Corynebacteriaceae</taxon>
        <taxon>Corynebacterium</taxon>
    </lineage>
</organism>
<dbReference type="PRINTS" id="PR00862">
    <property type="entry name" value="PROLIGOPTASE"/>
</dbReference>
<keyword evidence="4" id="KW-1185">Reference proteome</keyword>
<dbReference type="SUPFAM" id="SSF53474">
    <property type="entry name" value="alpha/beta-Hydrolases"/>
    <property type="match status" value="1"/>
</dbReference>